<proteinExistence type="predicted"/>
<evidence type="ECO:0000259" key="1">
    <source>
        <dbReference type="Pfam" id="PF04069"/>
    </source>
</evidence>
<dbReference type="SUPFAM" id="SSF53850">
    <property type="entry name" value="Periplasmic binding protein-like II"/>
    <property type="match status" value="1"/>
</dbReference>
<comment type="caution">
    <text evidence="2">The sequence shown here is derived from an EMBL/GenBank/DDBJ whole genome shotgun (WGS) entry which is preliminary data.</text>
</comment>
<reference evidence="2 3" key="1">
    <citation type="submission" date="2016-01" db="EMBL/GenBank/DDBJ databases">
        <title>The new phylogeny of the genus Mycobacterium.</title>
        <authorList>
            <person name="Tarcisio F."/>
            <person name="Conor M."/>
            <person name="Antonella G."/>
            <person name="Elisabetta G."/>
            <person name="Giulia F.S."/>
            <person name="Sara T."/>
            <person name="Anna F."/>
            <person name="Clotilde B."/>
            <person name="Roberto B."/>
            <person name="Veronica D.S."/>
            <person name="Fabio R."/>
            <person name="Monica P."/>
            <person name="Olivier J."/>
            <person name="Enrico T."/>
            <person name="Nicola S."/>
        </authorList>
    </citation>
    <scope>NUCLEOTIDE SEQUENCE [LARGE SCALE GENOMIC DNA]</scope>
    <source>
        <strain evidence="2 3">DSM 44179</strain>
    </source>
</reference>
<evidence type="ECO:0000313" key="2">
    <source>
        <dbReference type="EMBL" id="ORV01011.1"/>
    </source>
</evidence>
<feature type="domain" description="ABC-type glycine betaine transport system substrate-binding" evidence="1">
    <location>
        <begin position="177"/>
        <end position="272"/>
    </location>
</feature>
<evidence type="ECO:0000313" key="3">
    <source>
        <dbReference type="Proteomes" id="UP000193484"/>
    </source>
</evidence>
<sequence length="281" mass="29025">MRVTLAAGLAALLVACGGPPPPPPDLVIGASERPESVLLANVYAAALRFYGTPVRVEQFDDPLTALDSGAATIVAGLTGGWLQRFAPGSGGRADETVYRQMVGVLPEGIGAGDYTTAAEDKAAAAVTERTATAWGGRELTTALRRCAELRPGAVRGAAVPAKVGRCAPPKPVEFADDATLFDALRTGAINLAWTSTADPGVPADIVLLADEKPALIRAQNVVPLYRRNELGPQQVVALNEVAGVLDTASLKQLRAEVAAGADPRLVADRWLADNPIGATGH</sequence>
<dbReference type="Gene3D" id="3.40.190.10">
    <property type="entry name" value="Periplasmic binding protein-like II"/>
    <property type="match status" value="2"/>
</dbReference>
<dbReference type="GO" id="GO:0022857">
    <property type="term" value="F:transmembrane transporter activity"/>
    <property type="evidence" value="ECO:0007669"/>
    <property type="project" value="InterPro"/>
</dbReference>
<dbReference type="GO" id="GO:0043190">
    <property type="term" value="C:ATP-binding cassette (ABC) transporter complex"/>
    <property type="evidence" value="ECO:0007669"/>
    <property type="project" value="InterPro"/>
</dbReference>
<gene>
    <name evidence="2" type="ORF">AWC04_14615</name>
</gene>
<dbReference type="STRING" id="1793.AWC04_14615"/>
<dbReference type="Pfam" id="PF04069">
    <property type="entry name" value="OpuAC"/>
    <property type="match status" value="1"/>
</dbReference>
<dbReference type="InterPro" id="IPR007210">
    <property type="entry name" value="ABC_Gly_betaine_transp_sub-bd"/>
</dbReference>
<protein>
    <recommendedName>
        <fullName evidence="1">ABC-type glycine betaine transport system substrate-binding domain-containing protein</fullName>
    </recommendedName>
</protein>
<dbReference type="AlphaFoldDB" id="A0A1X1R8D8"/>
<keyword evidence="3" id="KW-1185">Reference proteome</keyword>
<accession>A0A1X1R8D8</accession>
<name>A0A1X1R8D8_MYCFA</name>
<dbReference type="Proteomes" id="UP000193484">
    <property type="component" value="Unassembled WGS sequence"/>
</dbReference>
<organism evidence="2 3">
    <name type="scientific">Mycolicibacterium fallax</name>
    <name type="common">Mycobacterium fallax</name>
    <dbReference type="NCBI Taxonomy" id="1793"/>
    <lineage>
        <taxon>Bacteria</taxon>
        <taxon>Bacillati</taxon>
        <taxon>Actinomycetota</taxon>
        <taxon>Actinomycetes</taxon>
        <taxon>Mycobacteriales</taxon>
        <taxon>Mycobacteriaceae</taxon>
        <taxon>Mycolicibacterium</taxon>
    </lineage>
</organism>
<dbReference type="Gene3D" id="3.40.190.120">
    <property type="entry name" value="Osmoprotection protein (prox), domain 2"/>
    <property type="match status" value="1"/>
</dbReference>
<dbReference type="EMBL" id="LQOJ01000048">
    <property type="protein sequence ID" value="ORV01011.1"/>
    <property type="molecule type" value="Genomic_DNA"/>
</dbReference>
<dbReference type="PROSITE" id="PS51257">
    <property type="entry name" value="PROKAR_LIPOPROTEIN"/>
    <property type="match status" value="1"/>
</dbReference>